<evidence type="ECO:0000313" key="2">
    <source>
        <dbReference type="Proteomes" id="UP000243579"/>
    </source>
</evidence>
<dbReference type="OrthoDB" id="78392at2759"/>
<accession>A0A1V9YEQ0</accession>
<dbReference type="EMBL" id="JNBR01001926">
    <property type="protein sequence ID" value="OQR84172.1"/>
    <property type="molecule type" value="Genomic_DNA"/>
</dbReference>
<keyword evidence="2" id="KW-1185">Reference proteome</keyword>
<reference evidence="1 2" key="1">
    <citation type="journal article" date="2014" name="Genome Biol. Evol.">
        <title>The secreted proteins of Achlya hypogyna and Thraustotheca clavata identify the ancestral oomycete secretome and reveal gene acquisitions by horizontal gene transfer.</title>
        <authorList>
            <person name="Misner I."/>
            <person name="Blouin N."/>
            <person name="Leonard G."/>
            <person name="Richards T.A."/>
            <person name="Lane C.E."/>
        </authorList>
    </citation>
    <scope>NUCLEOTIDE SEQUENCE [LARGE SCALE GENOMIC DNA]</scope>
    <source>
        <strain evidence="1 2">ATCC 48635</strain>
    </source>
</reference>
<gene>
    <name evidence="1" type="ORF">ACHHYP_13773</name>
</gene>
<proteinExistence type="predicted"/>
<comment type="caution">
    <text evidence="1">The sequence shown here is derived from an EMBL/GenBank/DDBJ whole genome shotgun (WGS) entry which is preliminary data.</text>
</comment>
<dbReference type="AlphaFoldDB" id="A0A1V9YEQ0"/>
<sequence length="177" mass="20681">MYLIQSVITDGSGYDLDTDLAMASVISQSVHHTQVMYVEISLDDERINRVYTNWAMNNIRSVYEGSRPTHKLDLLRQMAELKCPADVDKLDKFSDEYKKLVHRLKEAGDTTPEAEQRFEYIYKLPNKWQVDINRILDGILDKEPKYYSLAKVIERMRAVAINEKHTVNNTQYQVHIN</sequence>
<evidence type="ECO:0000313" key="1">
    <source>
        <dbReference type="EMBL" id="OQR84172.1"/>
    </source>
</evidence>
<name>A0A1V9YEQ0_ACHHY</name>
<dbReference type="Proteomes" id="UP000243579">
    <property type="component" value="Unassembled WGS sequence"/>
</dbReference>
<protein>
    <submittedName>
        <fullName evidence="1">Uncharacterized protein</fullName>
    </submittedName>
</protein>
<organism evidence="1 2">
    <name type="scientific">Achlya hypogyna</name>
    <name type="common">Oomycete</name>
    <name type="synonym">Protoachlya hypogyna</name>
    <dbReference type="NCBI Taxonomy" id="1202772"/>
    <lineage>
        <taxon>Eukaryota</taxon>
        <taxon>Sar</taxon>
        <taxon>Stramenopiles</taxon>
        <taxon>Oomycota</taxon>
        <taxon>Saprolegniomycetes</taxon>
        <taxon>Saprolegniales</taxon>
        <taxon>Achlyaceae</taxon>
        <taxon>Achlya</taxon>
    </lineage>
</organism>